<proteinExistence type="predicted"/>
<evidence type="ECO:0000256" key="1">
    <source>
        <dbReference type="SAM" id="MobiDB-lite"/>
    </source>
</evidence>
<keyword evidence="3" id="KW-1185">Reference proteome</keyword>
<name>A0A8F3EBM4_9CAUD</name>
<evidence type="ECO:0000313" key="3">
    <source>
        <dbReference type="Proteomes" id="UP000693682"/>
    </source>
</evidence>
<accession>A0A8F3EBM4</accession>
<protein>
    <submittedName>
        <fullName evidence="2">Uncharacterized protein</fullName>
    </submittedName>
</protein>
<dbReference type="EMBL" id="MW862981">
    <property type="protein sequence ID" value="QWY81896.1"/>
    <property type="molecule type" value="Genomic_DNA"/>
</dbReference>
<dbReference type="Proteomes" id="UP000693682">
    <property type="component" value="Segment"/>
</dbReference>
<sequence>MRPPAPALSRGWGPSHVRDTPPRARLARVCKRVYHRSMTNNTLPASVLRTIDGIAAKGGVDALLDYRMSLTKALASYRKTPTAPLAAKGIVTGEARIAYTDLKLAELTAK</sequence>
<evidence type="ECO:0000313" key="2">
    <source>
        <dbReference type="EMBL" id="QWY81896.1"/>
    </source>
</evidence>
<feature type="region of interest" description="Disordered" evidence="1">
    <location>
        <begin position="1"/>
        <end position="24"/>
    </location>
</feature>
<gene>
    <name evidence="2" type="primary">73</name>
    <name evidence="2" type="ORF">SEA_HONK_73</name>
</gene>
<reference evidence="2" key="1">
    <citation type="submission" date="2021-04" db="EMBL/GenBank/DDBJ databases">
        <authorList>
            <person name="Ulbrich M."/>
            <person name="Aldana K.S."/>
            <person name="Brown J.W."/>
            <person name="Campbell D.M."/>
            <person name="Chai A.E."/>
            <person name="Dalson K.A."/>
            <person name="Dembinski E."/>
            <person name="Gomez D.E."/>
            <person name="Gupta K."/>
            <person name="Guyot M."/>
            <person name="Hocutt K.M."/>
            <person name="Holsinger J.M."/>
            <person name="Ibarra L.A."/>
            <person name="Jeon T.-Y."/>
            <person name="Mackenzie M."/>
            <person name="Marquez I.-P.P."/>
            <person name="Mathenge R.W."/>
            <person name="Mo B.F."/>
            <person name="Nelson S."/>
            <person name="Zepeda J."/>
            <person name="Zhang L.J."/>
            <person name="Ngo R."/>
            <person name="Tse V.Y."/>
            <person name="Garlena R.A."/>
            <person name="Russell D.A."/>
            <person name="Pope W.H."/>
            <person name="Jacobs-Sera D."/>
            <person name="Hatfull G.F."/>
            <person name="Reddi K."/>
            <person name="Moberg-Parker J."/>
            <person name="Freise A.C."/>
        </authorList>
    </citation>
    <scope>NUCLEOTIDE SEQUENCE</scope>
</reference>
<organism evidence="2 3">
    <name type="scientific">Microbacterium phage Honk</name>
    <dbReference type="NCBI Taxonomy" id="2836095"/>
    <lineage>
        <taxon>Viruses</taxon>
        <taxon>Duplodnaviria</taxon>
        <taxon>Heunggongvirae</taxon>
        <taxon>Uroviricota</taxon>
        <taxon>Caudoviricetes</taxon>
        <taxon>Casidaviridae</taxon>
        <taxon>Honkvirus</taxon>
        <taxon>Honkvirus honk</taxon>
    </lineage>
</organism>